<feature type="region of interest" description="Disordered" evidence="9">
    <location>
        <begin position="377"/>
        <end position="424"/>
    </location>
</feature>
<feature type="domain" description="Partial AB-hydrolase lipase" evidence="10">
    <location>
        <begin position="12"/>
        <end position="69"/>
    </location>
</feature>
<dbReference type="GO" id="GO:0016042">
    <property type="term" value="P:lipid catabolic process"/>
    <property type="evidence" value="ECO:0007669"/>
    <property type="project" value="UniProtKB-KW"/>
</dbReference>
<evidence type="ECO:0000313" key="12">
    <source>
        <dbReference type="Proteomes" id="UP000075886"/>
    </source>
</evidence>
<proteinExistence type="inferred from homology"/>
<dbReference type="EMBL" id="AXCN02000988">
    <property type="status" value="NOT_ANNOTATED_CDS"/>
    <property type="molecule type" value="Genomic_DNA"/>
</dbReference>
<evidence type="ECO:0000256" key="7">
    <source>
        <dbReference type="PIRNR" id="PIRNR000862"/>
    </source>
</evidence>
<evidence type="ECO:0000256" key="8">
    <source>
        <dbReference type="PIRSR" id="PIRSR000862-1"/>
    </source>
</evidence>
<evidence type="ECO:0000256" key="5">
    <source>
        <dbReference type="ARBA" id="ARBA00023098"/>
    </source>
</evidence>
<dbReference type="Proteomes" id="UP000075886">
    <property type="component" value="Unassembled WGS sequence"/>
</dbReference>
<dbReference type="GO" id="GO:0016788">
    <property type="term" value="F:hydrolase activity, acting on ester bonds"/>
    <property type="evidence" value="ECO:0007669"/>
    <property type="project" value="InterPro"/>
</dbReference>
<keyword evidence="4 7" id="KW-0442">Lipid degradation</keyword>
<accession>A0A182QKE4</accession>
<dbReference type="SUPFAM" id="SSF53474">
    <property type="entry name" value="alpha/beta-Hydrolases"/>
    <property type="match status" value="1"/>
</dbReference>
<evidence type="ECO:0000313" key="11">
    <source>
        <dbReference type="EnsemblMetazoa" id="AFAF012020-PA"/>
    </source>
</evidence>
<keyword evidence="5" id="KW-0443">Lipid metabolism</keyword>
<dbReference type="PIRSF" id="PIRSF000862">
    <property type="entry name" value="Steryl_ester_lip"/>
    <property type="match status" value="1"/>
</dbReference>
<reference evidence="11" key="2">
    <citation type="submission" date="2020-05" db="UniProtKB">
        <authorList>
            <consortium name="EnsemblMetazoa"/>
        </authorList>
    </citation>
    <scope>IDENTIFICATION</scope>
    <source>
        <strain evidence="11">FAR1</strain>
    </source>
</reference>
<evidence type="ECO:0000259" key="10">
    <source>
        <dbReference type="Pfam" id="PF04083"/>
    </source>
</evidence>
<keyword evidence="12" id="KW-1185">Reference proteome</keyword>
<keyword evidence="2" id="KW-0732">Signal</keyword>
<reference evidence="12" key="1">
    <citation type="submission" date="2014-01" db="EMBL/GenBank/DDBJ databases">
        <title>The Genome Sequence of Anopheles farauti FAR1 (V2).</title>
        <authorList>
            <consortium name="The Broad Institute Genomics Platform"/>
            <person name="Neafsey D.E."/>
            <person name="Besansky N."/>
            <person name="Howell P."/>
            <person name="Walton C."/>
            <person name="Young S.K."/>
            <person name="Zeng Q."/>
            <person name="Gargeya S."/>
            <person name="Fitzgerald M."/>
            <person name="Haas B."/>
            <person name="Abouelleil A."/>
            <person name="Allen A.W."/>
            <person name="Alvarado L."/>
            <person name="Arachchi H.M."/>
            <person name="Berlin A.M."/>
            <person name="Chapman S.B."/>
            <person name="Gainer-Dewar J."/>
            <person name="Goldberg J."/>
            <person name="Griggs A."/>
            <person name="Gujja S."/>
            <person name="Hansen M."/>
            <person name="Howarth C."/>
            <person name="Imamovic A."/>
            <person name="Ireland A."/>
            <person name="Larimer J."/>
            <person name="McCowan C."/>
            <person name="Murphy C."/>
            <person name="Pearson M."/>
            <person name="Poon T.W."/>
            <person name="Priest M."/>
            <person name="Roberts A."/>
            <person name="Saif S."/>
            <person name="Shea T."/>
            <person name="Sisk P."/>
            <person name="Sykes S."/>
            <person name="Wortman J."/>
            <person name="Nusbaum C."/>
            <person name="Birren B."/>
        </authorList>
    </citation>
    <scope>NUCLEOTIDE SEQUENCE [LARGE SCALE GENOMIC DNA]</scope>
    <source>
        <strain evidence="12">FAR1</strain>
    </source>
</reference>
<dbReference type="STRING" id="69004.A0A182QKE4"/>
<sequence>MNLIYGLDEPAILAKYGYKSEAHNIETADGYIIELHRIRASPIYGPADPSQLPVFLMHGLMGSSADWILIGPQDALPYLLSDRGYDVWLGNARGNRYSRNHTRLPLEGREFWDFSFHEIGLFDLPAMVDHVLARTGHAQLHYIGHSQGTTIFFVLNALRPEYNGKFRLMQALAPAVFLANLQNPFLRFLAQHETAAMQFVGSLGIFELKPFPEEMNRLAGALCPDFYSRALCLDAMHTMTGDKYHHMSQNGFSMLLRHLPAGCSLKQVAHFGQEVTSGHFRPYDFGVEKNRRQYGGSDTPPDYDLTKVSVPVAIFYGLADQLTHPIDVRQLADRLPNLVALNQLPNATFNHMDFLLAGDAKDALYNTIIGNVERASNDRNNNRTATIGPHHRNNDNGRARGKAVRGPNAKMIERQAPNARIAAE</sequence>
<dbReference type="AlphaFoldDB" id="A0A182QKE4"/>
<feature type="active site" description="Charge relay system" evidence="8">
    <location>
        <position position="320"/>
    </location>
</feature>
<dbReference type="VEuPathDB" id="VectorBase:AFAF012020"/>
<dbReference type="PANTHER" id="PTHR11005">
    <property type="entry name" value="LYSOSOMAL ACID LIPASE-RELATED"/>
    <property type="match status" value="1"/>
</dbReference>
<dbReference type="InterPro" id="IPR006693">
    <property type="entry name" value="AB_hydrolase_lipase"/>
</dbReference>
<evidence type="ECO:0000256" key="3">
    <source>
        <dbReference type="ARBA" id="ARBA00022801"/>
    </source>
</evidence>
<dbReference type="Gene3D" id="3.40.50.1820">
    <property type="entry name" value="alpha/beta hydrolase"/>
    <property type="match status" value="1"/>
</dbReference>
<dbReference type="InterPro" id="IPR029058">
    <property type="entry name" value="AB_hydrolase_fold"/>
</dbReference>
<evidence type="ECO:0000256" key="2">
    <source>
        <dbReference type="ARBA" id="ARBA00022729"/>
    </source>
</evidence>
<name>A0A182QKE4_9DIPT</name>
<organism evidence="11 12">
    <name type="scientific">Anopheles farauti</name>
    <dbReference type="NCBI Taxonomy" id="69004"/>
    <lineage>
        <taxon>Eukaryota</taxon>
        <taxon>Metazoa</taxon>
        <taxon>Ecdysozoa</taxon>
        <taxon>Arthropoda</taxon>
        <taxon>Hexapoda</taxon>
        <taxon>Insecta</taxon>
        <taxon>Pterygota</taxon>
        <taxon>Neoptera</taxon>
        <taxon>Endopterygota</taxon>
        <taxon>Diptera</taxon>
        <taxon>Nematocera</taxon>
        <taxon>Culicoidea</taxon>
        <taxon>Culicidae</taxon>
        <taxon>Anophelinae</taxon>
        <taxon>Anopheles</taxon>
    </lineage>
</organism>
<dbReference type="InterPro" id="IPR025483">
    <property type="entry name" value="Lipase_euk"/>
</dbReference>
<keyword evidence="6" id="KW-0325">Glycoprotein</keyword>
<comment type="similarity">
    <text evidence="1 7">Belongs to the AB hydrolase superfamily. Lipase family.</text>
</comment>
<feature type="active site" description="Charge relay system" evidence="8">
    <location>
        <position position="351"/>
    </location>
</feature>
<protein>
    <recommendedName>
        <fullName evidence="7">Lipase</fullName>
    </recommendedName>
</protein>
<evidence type="ECO:0000256" key="1">
    <source>
        <dbReference type="ARBA" id="ARBA00010701"/>
    </source>
</evidence>
<keyword evidence="3 7" id="KW-0378">Hydrolase</keyword>
<evidence type="ECO:0000256" key="6">
    <source>
        <dbReference type="ARBA" id="ARBA00023180"/>
    </source>
</evidence>
<dbReference type="Pfam" id="PF04083">
    <property type="entry name" value="Abhydro_lipase"/>
    <property type="match status" value="1"/>
</dbReference>
<feature type="active site" description="Nucleophile" evidence="8">
    <location>
        <position position="146"/>
    </location>
</feature>
<evidence type="ECO:0000256" key="4">
    <source>
        <dbReference type="ARBA" id="ARBA00022963"/>
    </source>
</evidence>
<evidence type="ECO:0000256" key="9">
    <source>
        <dbReference type="SAM" id="MobiDB-lite"/>
    </source>
</evidence>
<dbReference type="EnsemblMetazoa" id="AFAF012020-RA">
    <property type="protein sequence ID" value="AFAF012020-PA"/>
    <property type="gene ID" value="AFAF012020"/>
</dbReference>
<dbReference type="FunFam" id="3.40.50.1820:FF:000057">
    <property type="entry name" value="Lipase"/>
    <property type="match status" value="1"/>
</dbReference>